<feature type="non-terminal residue" evidence="2">
    <location>
        <position position="360"/>
    </location>
</feature>
<feature type="region of interest" description="Disordered" evidence="1">
    <location>
        <begin position="216"/>
        <end position="276"/>
    </location>
</feature>
<dbReference type="EMBL" id="JBHRWK010000150">
    <property type="protein sequence ID" value="MFC3456182.1"/>
    <property type="molecule type" value="Genomic_DNA"/>
</dbReference>
<evidence type="ECO:0000313" key="3">
    <source>
        <dbReference type="Proteomes" id="UP001595645"/>
    </source>
</evidence>
<accession>A0ABV7PE23</accession>
<sequence>MTGAGPSDALPADVEWGVGPGQDASLAGYLKKNNRSSPATSTDLQYWVRDLQNAAVTETGVRVSSRLVAALSGGEITAKRATGLMQRNAPLAPRSERDSSLVPDWVKAFRPGEGKWKQYDELLSFLQAKKDDLPVSISLERTKQGYSEPLQWWTEVWMREYWKEKLLEGKLSEIGKVETKLEAEQSLAKRAGSIVHYMTIRSWGLPQSVKELPVDNAPSGSAFPDPFGGSGVGASTTSQGKRRRSASSTPQRERPRLEAPEASGSQLLRPGLEMPGGAGWRSGVEHELLRVPGSGFGVGDGALGYSAAGVPVPVGSERLYGSGGGRGSGSAGDLSQARVYEVLWPGEGGVLRGVPYVAAD</sequence>
<comment type="caution">
    <text evidence="2">The sequence shown here is derived from an EMBL/GenBank/DDBJ whole genome shotgun (WGS) entry which is preliminary data.</text>
</comment>
<dbReference type="RefSeq" id="WP_378247305.1">
    <property type="nucleotide sequence ID" value="NZ_JBHRWK010000150.1"/>
</dbReference>
<proteinExistence type="predicted"/>
<dbReference type="Proteomes" id="UP001595645">
    <property type="component" value="Unassembled WGS sequence"/>
</dbReference>
<organism evidence="2 3">
    <name type="scientific">Amycolatopsis speibonae</name>
    <dbReference type="NCBI Taxonomy" id="1450224"/>
    <lineage>
        <taxon>Bacteria</taxon>
        <taxon>Bacillati</taxon>
        <taxon>Actinomycetota</taxon>
        <taxon>Actinomycetes</taxon>
        <taxon>Pseudonocardiales</taxon>
        <taxon>Pseudonocardiaceae</taxon>
        <taxon>Amycolatopsis</taxon>
    </lineage>
</organism>
<evidence type="ECO:0000313" key="2">
    <source>
        <dbReference type="EMBL" id="MFC3456182.1"/>
    </source>
</evidence>
<reference evidence="3" key="1">
    <citation type="journal article" date="2019" name="Int. J. Syst. Evol. Microbiol.">
        <title>The Global Catalogue of Microorganisms (GCM) 10K type strain sequencing project: providing services to taxonomists for standard genome sequencing and annotation.</title>
        <authorList>
            <consortium name="The Broad Institute Genomics Platform"/>
            <consortium name="The Broad Institute Genome Sequencing Center for Infectious Disease"/>
            <person name="Wu L."/>
            <person name="Ma J."/>
        </authorList>
    </citation>
    <scope>NUCLEOTIDE SEQUENCE [LARGE SCALE GENOMIC DNA]</scope>
    <source>
        <strain evidence="3">CGMCC 4.7676</strain>
    </source>
</reference>
<protein>
    <submittedName>
        <fullName evidence="2">Uncharacterized protein</fullName>
    </submittedName>
</protein>
<gene>
    <name evidence="2" type="ORF">ACFOSH_42725</name>
</gene>
<evidence type="ECO:0000256" key="1">
    <source>
        <dbReference type="SAM" id="MobiDB-lite"/>
    </source>
</evidence>
<keyword evidence="3" id="KW-1185">Reference proteome</keyword>
<name>A0ABV7PE23_9PSEU</name>